<dbReference type="InterPro" id="IPR015942">
    <property type="entry name" value="Asp/Glu/hydantoin_racemase"/>
</dbReference>
<keyword evidence="6 7" id="KW-0961">Cell wall biogenesis/degradation</keyword>
<evidence type="ECO:0000256" key="6">
    <source>
        <dbReference type="ARBA" id="ARBA00023316"/>
    </source>
</evidence>
<dbReference type="PANTHER" id="PTHR21198:SF2">
    <property type="entry name" value="GLUTAMATE RACEMASE"/>
    <property type="match status" value="1"/>
</dbReference>
<dbReference type="NCBIfam" id="TIGR00067">
    <property type="entry name" value="glut_race"/>
    <property type="match status" value="1"/>
</dbReference>
<feature type="active site" description="Proton donor/acceptor" evidence="7">
    <location>
        <position position="71"/>
    </location>
</feature>
<dbReference type="GO" id="GO:0008360">
    <property type="term" value="P:regulation of cell shape"/>
    <property type="evidence" value="ECO:0007669"/>
    <property type="project" value="UniProtKB-KW"/>
</dbReference>
<dbReference type="FunFam" id="3.40.50.1860:FF:000001">
    <property type="entry name" value="Glutamate racemase"/>
    <property type="match status" value="1"/>
</dbReference>
<keyword evidence="5 7" id="KW-0413">Isomerase</keyword>
<dbReference type="RefSeq" id="WP_013388912.1">
    <property type="nucleotide sequence ID" value="NC_014633.1"/>
</dbReference>
<dbReference type="EC" id="5.1.1.3" evidence="2 7"/>
<dbReference type="Proteomes" id="UP000006875">
    <property type="component" value="Plasmid pILYOP01"/>
</dbReference>
<proteinExistence type="inferred from homology"/>
<dbReference type="AlphaFoldDB" id="E3HDR7"/>
<dbReference type="OrthoDB" id="9801055at2"/>
<dbReference type="KEGG" id="ipo:Ilyop_2494"/>
<dbReference type="InterPro" id="IPR001920">
    <property type="entry name" value="Asp/Glu_race"/>
</dbReference>
<dbReference type="HOGENOM" id="CLU_052344_0_2_0"/>
<dbReference type="PROSITE" id="PS00924">
    <property type="entry name" value="ASP_GLU_RACEMASE_2"/>
    <property type="match status" value="1"/>
</dbReference>
<keyword evidence="8" id="KW-0614">Plasmid</keyword>
<sequence>MAKIGVFDSGVGGITVVKEINKILPEDTIIYYGDNKNFHYENLSVDQIREHCMKIVEFLVLNGVDAVVVACSVATAAALDTLKSRFAHIPIVGVIDTGAKVGVEMTSNNSIGIFATPATVAMDAYPKALRNINRKISVFQKGCPKLCYMIEDGWEDTLENDEVVKEYLSYIPEQTDTLLLGCTHYPLIRHVIARYFKGTIVDSAKETADTVKKELFLKAGKSKKNKNGDPEYYISGDIKKFKEVAADFLGEDINKVYKIEL</sequence>
<keyword evidence="4 7" id="KW-0573">Peptidoglycan synthesis</keyword>
<evidence type="ECO:0000313" key="9">
    <source>
        <dbReference type="Proteomes" id="UP000006875"/>
    </source>
</evidence>
<dbReference type="EMBL" id="CP002282">
    <property type="protein sequence ID" value="ADO84253.1"/>
    <property type="molecule type" value="Genomic_DNA"/>
</dbReference>
<comment type="function">
    <text evidence="7">Provides the (R)-glutamate required for cell wall biosynthesis.</text>
</comment>
<protein>
    <recommendedName>
        <fullName evidence="2 7">Glutamate racemase</fullName>
        <ecNumber evidence="2 7">5.1.1.3</ecNumber>
    </recommendedName>
</protein>
<evidence type="ECO:0000256" key="1">
    <source>
        <dbReference type="ARBA" id="ARBA00001602"/>
    </source>
</evidence>
<evidence type="ECO:0000256" key="2">
    <source>
        <dbReference type="ARBA" id="ARBA00013090"/>
    </source>
</evidence>
<dbReference type="InterPro" id="IPR004391">
    <property type="entry name" value="Glu_race"/>
</dbReference>
<evidence type="ECO:0000256" key="3">
    <source>
        <dbReference type="ARBA" id="ARBA00022960"/>
    </source>
</evidence>
<name>E3HDR7_ILYPC</name>
<dbReference type="GO" id="GO:0009252">
    <property type="term" value="P:peptidoglycan biosynthetic process"/>
    <property type="evidence" value="ECO:0007669"/>
    <property type="project" value="UniProtKB-UniRule"/>
</dbReference>
<comment type="pathway">
    <text evidence="7">Cell wall biogenesis; peptidoglycan biosynthesis.</text>
</comment>
<dbReference type="Pfam" id="PF01177">
    <property type="entry name" value="Asp_Glu_race"/>
    <property type="match status" value="1"/>
</dbReference>
<keyword evidence="3 7" id="KW-0133">Cell shape</keyword>
<dbReference type="GO" id="GO:0008881">
    <property type="term" value="F:glutamate racemase activity"/>
    <property type="evidence" value="ECO:0007669"/>
    <property type="project" value="UniProtKB-UniRule"/>
</dbReference>
<evidence type="ECO:0000256" key="5">
    <source>
        <dbReference type="ARBA" id="ARBA00023235"/>
    </source>
</evidence>
<dbReference type="GO" id="GO:0071555">
    <property type="term" value="P:cell wall organization"/>
    <property type="evidence" value="ECO:0007669"/>
    <property type="project" value="UniProtKB-KW"/>
</dbReference>
<comment type="catalytic activity">
    <reaction evidence="1 7">
        <text>L-glutamate = D-glutamate</text>
        <dbReference type="Rhea" id="RHEA:12813"/>
        <dbReference type="ChEBI" id="CHEBI:29985"/>
        <dbReference type="ChEBI" id="CHEBI:29986"/>
        <dbReference type="EC" id="5.1.1.3"/>
    </reaction>
</comment>
<feature type="binding site" evidence="7">
    <location>
        <begin position="183"/>
        <end position="184"/>
    </location>
    <ligand>
        <name>substrate</name>
    </ligand>
</feature>
<accession>E3HDR7</accession>
<evidence type="ECO:0000256" key="7">
    <source>
        <dbReference type="HAMAP-Rule" id="MF_00258"/>
    </source>
</evidence>
<dbReference type="SUPFAM" id="SSF53681">
    <property type="entry name" value="Aspartate/glutamate racemase"/>
    <property type="match status" value="2"/>
</dbReference>
<keyword evidence="9" id="KW-1185">Reference proteome</keyword>
<dbReference type="InterPro" id="IPR033134">
    <property type="entry name" value="Asp/Glu_racemase_AS_2"/>
</dbReference>
<organism evidence="8 9">
    <name type="scientific">Ilyobacter polytropus (strain ATCC 51220 / DSM 2926 / LMG 16218 / CuHBu1)</name>
    <dbReference type="NCBI Taxonomy" id="572544"/>
    <lineage>
        <taxon>Bacteria</taxon>
        <taxon>Fusobacteriati</taxon>
        <taxon>Fusobacteriota</taxon>
        <taxon>Fusobacteriia</taxon>
        <taxon>Fusobacteriales</taxon>
        <taxon>Fusobacteriaceae</taxon>
        <taxon>Ilyobacter</taxon>
    </lineage>
</organism>
<feature type="active site" description="Proton donor/acceptor" evidence="7">
    <location>
        <position position="182"/>
    </location>
</feature>
<dbReference type="UniPathway" id="UPA00219"/>
<feature type="binding site" evidence="7">
    <location>
        <begin position="8"/>
        <end position="9"/>
    </location>
    <ligand>
        <name>substrate</name>
    </ligand>
</feature>
<dbReference type="HAMAP" id="MF_00258">
    <property type="entry name" value="Glu_racemase"/>
    <property type="match status" value="1"/>
</dbReference>
<dbReference type="Gene3D" id="3.40.50.1860">
    <property type="match status" value="2"/>
</dbReference>
<comment type="similarity">
    <text evidence="7">Belongs to the aspartate/glutamate racemases family.</text>
</comment>
<evidence type="ECO:0000256" key="4">
    <source>
        <dbReference type="ARBA" id="ARBA00022984"/>
    </source>
</evidence>
<dbReference type="PANTHER" id="PTHR21198">
    <property type="entry name" value="GLUTAMATE RACEMASE"/>
    <property type="match status" value="1"/>
</dbReference>
<gene>
    <name evidence="7" type="primary">murI</name>
    <name evidence="8" type="ordered locus">Ilyop_2494</name>
</gene>
<comment type="caution">
    <text evidence="7">Lacks conserved residue(s) required for the propagation of feature annotation.</text>
</comment>
<evidence type="ECO:0000313" key="8">
    <source>
        <dbReference type="EMBL" id="ADO84253.1"/>
    </source>
</evidence>
<reference evidence="8 9" key="1">
    <citation type="journal article" date="2010" name="Stand. Genomic Sci.">
        <title>Complete genome sequence of Ilyobacter polytropus type strain (CuHbu1).</title>
        <authorList>
            <person name="Sikorski J."/>
            <person name="Chertkov O."/>
            <person name="Lapidus A."/>
            <person name="Nolan M."/>
            <person name="Lucas S."/>
            <person name="Del Rio T.G."/>
            <person name="Tice H."/>
            <person name="Cheng J.F."/>
            <person name="Tapia R."/>
            <person name="Han C."/>
            <person name="Goodwin L."/>
            <person name="Pitluck S."/>
            <person name="Liolios K."/>
            <person name="Ivanova N."/>
            <person name="Mavromatis K."/>
            <person name="Mikhailova N."/>
            <person name="Pati A."/>
            <person name="Chen A."/>
            <person name="Palaniappan K."/>
            <person name="Land M."/>
            <person name="Hauser L."/>
            <person name="Chang Y.J."/>
            <person name="Jeffries C.D."/>
            <person name="Brambilla E."/>
            <person name="Yasawong M."/>
            <person name="Rohde M."/>
            <person name="Pukall R."/>
            <person name="Spring S."/>
            <person name="Goker M."/>
            <person name="Woyke T."/>
            <person name="Bristow J."/>
            <person name="Eisen J.A."/>
            <person name="Markowitz V."/>
            <person name="Hugenholtz P."/>
            <person name="Kyrpides N.C."/>
            <person name="Klenk H.P."/>
        </authorList>
    </citation>
    <scope>NUCLEOTIDE SEQUENCE [LARGE SCALE GENOMIC DNA]</scope>
    <source>
        <strain evidence="9">ATCC 51220 / DSM 2926 / LMG 16218 / CuHBu1</strain>
        <plasmid evidence="9">pILYOP01</plasmid>
    </source>
</reference>
<geneLocation type="plasmid" evidence="8 9">
    <name>pILYOP01</name>
</geneLocation>